<dbReference type="SUPFAM" id="SSF46785">
    <property type="entry name" value="Winged helix' DNA-binding domain"/>
    <property type="match status" value="1"/>
</dbReference>
<name>A0A6G7XH18_9MICO</name>
<accession>A0A6G7XH18</accession>
<evidence type="ECO:0000313" key="3">
    <source>
        <dbReference type="Proteomes" id="UP000502677"/>
    </source>
</evidence>
<feature type="region of interest" description="Disordered" evidence="1">
    <location>
        <begin position="1"/>
        <end position="29"/>
    </location>
</feature>
<sequence>MSSMVLDGAAPRSRASDPVTSVEAGRSADLTGSQDAVFSWFEIKPEWTQSELERAMRFSSWSPSRIRSAVSELQAMGLVETTGKTRETKYGRQARVYRAVKAVSR</sequence>
<dbReference type="KEGG" id="lvi:G7068_11850"/>
<protein>
    <recommendedName>
        <fullName evidence="4">MarR family transcriptional regulator</fullName>
    </recommendedName>
</protein>
<dbReference type="InterPro" id="IPR036390">
    <property type="entry name" value="WH_DNA-bd_sf"/>
</dbReference>
<dbReference type="RefSeq" id="WP_166292144.1">
    <property type="nucleotide sequence ID" value="NZ_CP049863.1"/>
</dbReference>
<reference evidence="2 3" key="1">
    <citation type="submission" date="2020-03" db="EMBL/GenBank/DDBJ databases">
        <title>Leucobacter sp. nov., isolated from beetles.</title>
        <authorList>
            <person name="Hyun D.-W."/>
            <person name="Bae J.-W."/>
        </authorList>
    </citation>
    <scope>NUCLEOTIDE SEQUENCE [LARGE SCALE GENOMIC DNA]</scope>
    <source>
        <strain evidence="2 3">HDW9C</strain>
    </source>
</reference>
<organism evidence="2 3">
    <name type="scientific">Leucobacter viscericola</name>
    <dbReference type="NCBI Taxonomy" id="2714935"/>
    <lineage>
        <taxon>Bacteria</taxon>
        <taxon>Bacillati</taxon>
        <taxon>Actinomycetota</taxon>
        <taxon>Actinomycetes</taxon>
        <taxon>Micrococcales</taxon>
        <taxon>Microbacteriaceae</taxon>
        <taxon>Leucobacter</taxon>
    </lineage>
</organism>
<proteinExistence type="predicted"/>
<keyword evidence="3" id="KW-1185">Reference proteome</keyword>
<gene>
    <name evidence="2" type="ORF">G7068_11850</name>
</gene>
<evidence type="ECO:0000256" key="1">
    <source>
        <dbReference type="SAM" id="MobiDB-lite"/>
    </source>
</evidence>
<evidence type="ECO:0008006" key="4">
    <source>
        <dbReference type="Google" id="ProtNLM"/>
    </source>
</evidence>
<dbReference type="AlphaFoldDB" id="A0A6G7XH18"/>
<dbReference type="Proteomes" id="UP000502677">
    <property type="component" value="Chromosome"/>
</dbReference>
<evidence type="ECO:0000313" key="2">
    <source>
        <dbReference type="EMBL" id="QIK63802.1"/>
    </source>
</evidence>
<dbReference type="EMBL" id="CP049863">
    <property type="protein sequence ID" value="QIK63802.1"/>
    <property type="molecule type" value="Genomic_DNA"/>
</dbReference>